<evidence type="ECO:0000313" key="3">
    <source>
        <dbReference type="Proteomes" id="UP000652176"/>
    </source>
</evidence>
<feature type="transmembrane region" description="Helical" evidence="1">
    <location>
        <begin position="6"/>
        <end position="32"/>
    </location>
</feature>
<reference evidence="2 3" key="1">
    <citation type="submission" date="2020-09" db="EMBL/GenBank/DDBJ databases">
        <title>Methylomonas albis sp. nov. and Methylomonas fluvii sp. nov.: Two cold-adapted methanotrophs from the River Elbe and an amended description of Methylovulum psychrotolerans strain Eb1.</title>
        <authorList>
            <person name="Bussmann I.K."/>
            <person name="Klings K.-W."/>
            <person name="Warnstedt J."/>
            <person name="Hoppert M."/>
            <person name="Saborowski A."/>
            <person name="Horn F."/>
            <person name="Liebner S."/>
        </authorList>
    </citation>
    <scope>NUCLEOTIDE SEQUENCE [LARGE SCALE GENOMIC DNA]</scope>
    <source>
        <strain evidence="2 3">EbA</strain>
    </source>
</reference>
<comment type="caution">
    <text evidence="2">The sequence shown here is derived from an EMBL/GenBank/DDBJ whole genome shotgun (WGS) entry which is preliminary data.</text>
</comment>
<dbReference type="RefSeq" id="WP_192377390.1">
    <property type="nucleotide sequence ID" value="NZ_CAJHIV010000001.1"/>
</dbReference>
<proteinExistence type="predicted"/>
<dbReference type="Proteomes" id="UP000652176">
    <property type="component" value="Unassembled WGS sequence"/>
</dbReference>
<sequence length="106" mass="10992">MALSSALGFCVAVATGILMSVRGPTAAILFFASPKKSIQKKGHPDAALILRAAAFAEGFRKGLPNPSENELHPCRSPSGLFSPKASVLGAACGFKPTRIGKRLLIS</sequence>
<protein>
    <recommendedName>
        <fullName evidence="4">Secreted protein</fullName>
    </recommendedName>
</protein>
<gene>
    <name evidence="2" type="ORF">IE877_00510</name>
</gene>
<name>A0ABR9CWT8_9GAMM</name>
<keyword evidence="3" id="KW-1185">Reference proteome</keyword>
<organism evidence="2 3">
    <name type="scientific">Methylomonas albis</name>
    <dbReference type="NCBI Taxonomy" id="1854563"/>
    <lineage>
        <taxon>Bacteria</taxon>
        <taxon>Pseudomonadati</taxon>
        <taxon>Pseudomonadota</taxon>
        <taxon>Gammaproteobacteria</taxon>
        <taxon>Methylococcales</taxon>
        <taxon>Methylococcaceae</taxon>
        <taxon>Methylomonas</taxon>
    </lineage>
</organism>
<keyword evidence="1" id="KW-0812">Transmembrane</keyword>
<keyword evidence="1" id="KW-1133">Transmembrane helix</keyword>
<evidence type="ECO:0000313" key="2">
    <source>
        <dbReference type="EMBL" id="MBD9354383.1"/>
    </source>
</evidence>
<accession>A0ABR9CWT8</accession>
<evidence type="ECO:0000256" key="1">
    <source>
        <dbReference type="SAM" id="Phobius"/>
    </source>
</evidence>
<dbReference type="EMBL" id="JACXSS010000001">
    <property type="protein sequence ID" value="MBD9354383.1"/>
    <property type="molecule type" value="Genomic_DNA"/>
</dbReference>
<keyword evidence="1" id="KW-0472">Membrane</keyword>
<evidence type="ECO:0008006" key="4">
    <source>
        <dbReference type="Google" id="ProtNLM"/>
    </source>
</evidence>